<feature type="domain" description="SRCR" evidence="9">
    <location>
        <begin position="5"/>
        <end position="105"/>
    </location>
</feature>
<feature type="transmembrane region" description="Helical" evidence="6">
    <location>
        <begin position="3105"/>
        <end position="3127"/>
    </location>
</feature>
<dbReference type="InterPro" id="IPR036116">
    <property type="entry name" value="FN3_sf"/>
</dbReference>
<dbReference type="SMART" id="SM00137">
    <property type="entry name" value="MAM"/>
    <property type="match status" value="5"/>
</dbReference>
<dbReference type="SMART" id="SM00060">
    <property type="entry name" value="FN3"/>
    <property type="match status" value="6"/>
</dbReference>
<dbReference type="Pfam" id="PF00530">
    <property type="entry name" value="SRCR"/>
    <property type="match status" value="4"/>
</dbReference>
<dbReference type="SMART" id="SM00202">
    <property type="entry name" value="SR"/>
    <property type="match status" value="4"/>
</dbReference>
<dbReference type="Gene3D" id="2.60.120.200">
    <property type="match status" value="5"/>
</dbReference>
<evidence type="ECO:0000256" key="4">
    <source>
        <dbReference type="RuleBase" id="RU363034"/>
    </source>
</evidence>
<feature type="disulfide bond" evidence="3">
    <location>
        <begin position="355"/>
        <end position="365"/>
    </location>
</feature>
<dbReference type="SMART" id="SM00020">
    <property type="entry name" value="Tryp_SPc"/>
    <property type="match status" value="2"/>
</dbReference>
<dbReference type="CDD" id="cd00190">
    <property type="entry name" value="Tryp_SPc"/>
    <property type="match status" value="2"/>
</dbReference>
<dbReference type="InterPro" id="IPR009003">
    <property type="entry name" value="Peptidase_S1_PA"/>
</dbReference>
<dbReference type="InterPro" id="IPR036772">
    <property type="entry name" value="SRCR-like_dom_sf"/>
</dbReference>
<evidence type="ECO:0000259" key="8">
    <source>
        <dbReference type="PROSITE" id="PS50240"/>
    </source>
</evidence>
<dbReference type="PANTHER" id="PTHR23282:SF101">
    <property type="entry name" value="MAM DOMAIN-CONTAINING PROTEIN"/>
    <property type="match status" value="1"/>
</dbReference>
<dbReference type="PROSITE" id="PS50240">
    <property type="entry name" value="TRYPSIN_DOM"/>
    <property type="match status" value="2"/>
</dbReference>
<feature type="region of interest" description="Disordered" evidence="5">
    <location>
        <begin position="2919"/>
        <end position="2954"/>
    </location>
</feature>
<keyword evidence="4" id="KW-0645">Protease</keyword>
<feature type="disulfide bond" evidence="3">
    <location>
        <begin position="457"/>
        <end position="467"/>
    </location>
</feature>
<dbReference type="PROSITE" id="PS50287">
    <property type="entry name" value="SRCR_2"/>
    <property type="match status" value="4"/>
</dbReference>
<dbReference type="EMBL" id="CALNXK010000152">
    <property type="protein sequence ID" value="CAH3169776.1"/>
    <property type="molecule type" value="Genomic_DNA"/>
</dbReference>
<feature type="domain" description="Peptidase S1" evidence="8">
    <location>
        <begin position="719"/>
        <end position="955"/>
    </location>
</feature>
<keyword evidence="1 3" id="KW-1015">Disulfide bond</keyword>
<dbReference type="PROSITE" id="PS50853">
    <property type="entry name" value="FN3"/>
    <property type="match status" value="6"/>
</dbReference>
<feature type="disulfide bond" evidence="3">
    <location>
        <begin position="2425"/>
        <end position="2489"/>
    </location>
</feature>
<dbReference type="PROSITE" id="PS00135">
    <property type="entry name" value="TRYPSIN_SER"/>
    <property type="match status" value="2"/>
</dbReference>
<dbReference type="PANTHER" id="PTHR23282">
    <property type="entry name" value="APICAL ENDOSOMAL GLYCOPROTEIN PRECURSOR"/>
    <property type="match status" value="1"/>
</dbReference>
<evidence type="ECO:0000259" key="7">
    <source>
        <dbReference type="PROSITE" id="PS50060"/>
    </source>
</evidence>
<feature type="disulfide bond" evidence="3">
    <location>
        <begin position="413"/>
        <end position="477"/>
    </location>
</feature>
<dbReference type="CDD" id="cd00063">
    <property type="entry name" value="FN3"/>
    <property type="match status" value="6"/>
</dbReference>
<keyword evidence="4" id="KW-0720">Serine protease</keyword>
<dbReference type="InterPro" id="IPR018114">
    <property type="entry name" value="TRYPSIN_HIS"/>
</dbReference>
<feature type="domain" description="SRCR" evidence="9">
    <location>
        <begin position="388"/>
        <end position="488"/>
    </location>
</feature>
<feature type="disulfide bond" evidence="3">
    <location>
        <begin position="43"/>
        <end position="104"/>
    </location>
</feature>
<dbReference type="Pfam" id="PF00629">
    <property type="entry name" value="MAM"/>
    <property type="match status" value="5"/>
</dbReference>
<feature type="domain" description="Peptidase S1" evidence="8">
    <location>
        <begin position="2097"/>
        <end position="2334"/>
    </location>
</feature>
<feature type="domain" description="Fibronectin type-III" evidence="10">
    <location>
        <begin position="1496"/>
        <end position="1593"/>
    </location>
</feature>
<dbReference type="PROSITE" id="PS00134">
    <property type="entry name" value="TRYPSIN_HIS"/>
    <property type="match status" value="2"/>
</dbReference>
<keyword evidence="6" id="KW-0812">Transmembrane</keyword>
<feature type="region of interest" description="Disordered" evidence="5">
    <location>
        <begin position="144"/>
        <end position="166"/>
    </location>
</feature>
<dbReference type="CDD" id="cd06263">
    <property type="entry name" value="MAM"/>
    <property type="match status" value="5"/>
</dbReference>
<feature type="disulfide bond" evidence="3">
    <location>
        <begin position="324"/>
        <end position="385"/>
    </location>
</feature>
<keyword evidence="4" id="KW-0378">Hydrolase</keyword>
<dbReference type="InterPro" id="IPR013783">
    <property type="entry name" value="Ig-like_fold"/>
</dbReference>
<reference evidence="11 12" key="1">
    <citation type="submission" date="2022-05" db="EMBL/GenBank/DDBJ databases">
        <authorList>
            <consortium name="Genoscope - CEA"/>
            <person name="William W."/>
        </authorList>
    </citation>
    <scope>NUCLEOTIDE SEQUENCE [LARGE SCALE GENOMIC DNA]</scope>
</reference>
<feature type="domain" description="MAM" evidence="7">
    <location>
        <begin position="121"/>
        <end position="273"/>
    </location>
</feature>
<dbReference type="Gene3D" id="3.10.250.10">
    <property type="entry name" value="SRCR-like domain"/>
    <property type="match status" value="4"/>
</dbReference>
<feature type="domain" description="Fibronectin type-III" evidence="10">
    <location>
        <begin position="1991"/>
        <end position="2084"/>
    </location>
</feature>
<dbReference type="InterPro" id="IPR001190">
    <property type="entry name" value="SRCR"/>
</dbReference>
<dbReference type="Gene3D" id="2.60.40.10">
    <property type="entry name" value="Immunoglobulins"/>
    <property type="match status" value="6"/>
</dbReference>
<sequence>CTLGLRLIGGSGSWEGRVEVYHNNIWGTVCDDSWDINDARVVCRQLGFPGAVSAPANARFGPGSGQIWLDDVACSGRESSIIYCRHRGWGSHNCDHGEDASVICSGAQTTSAPWTSPSVQASCNFDYGLCYGWSQSSSDVFDWTRQRGSTSSSNTGPSSDHTTGNGYYMYTETSSPRGQGDNAKLQVSVSGNGAAACLVFYYHMYGDTIGALNVYSGNDLVFNVFGNQGNYWIRARETIYLRNSITFEGIAGSSFTGDIAIDDVAITNGSCNDSSVLPTNPGAGGLRLVGGSGSWEGRVEVYYNNIWGTVCDDSWDINDARVVCRQLGFPGAVSAPRYARFGAGSGQIWLDDVACSGSESSILYCGHNGWGSHNCGHDEDASVICLALRLVGGSRSSEGRVEVFYNNQWGTVCDDYWDINDARVVCRQLGYPGAISAPGSARFGAGSGPIWLDDVNCQGSETSIGYCRHRGWGIENCGHHEDASVVCYGLGSGGCSRTINSMYGDIDVNSTRGYYETCQWTIPSASLPQAVALVSVKELNLVSCSEYLKIIDGGGTEVLNQKGCVPFTTENLLDVQFGSSGNISIQVYLGNTQSSVKIKFAIMKNGISSALPLSGWNVTVLMSSYFDFSIQWSSLRTNIDRTALFYLILIKSPAGNLLAVETVPGSATTKDITGLRPSTRYRIGVYGIDETGKAYKSSENLVSTTHVFCGSRPSASSRIVGGSVARVNSWPWQVMLIRTSGSQFCGGSLVDPYWVVTAAHCVSGKSPSSIKVKLGAHYRTTGSVGTEQEIGVAQIIRHESYNNPLSYSNDIALIKLLKPANLGVGVGLVCLSDMRYSLPFDNLNKKCWITGWGTLSSGGSQPNTLMEAEIPLVSKQRCLTSYPRKIDDSMLCAGLDAGGVDTCQGDSGGPLVCEFNGTWFLEGVTSWGYRCAYASKYGVYAKVRDLKAWLTNHIYQAIPPAVSPQNQSVSALVWCSFDNGLCSGWNQSSSDDFDWTLSSGSTPSASTGPSSGQGGSGKYMYIETSSPRRPGDKAKLVVTVPNNGETSCLSFYYHMYGATVGTLNVYSGNSKVFNISGYQSNNWITVERNIILNGLVIFEGIAGYSFTGDIAIDSVKIIKGGCPVSCNFDKGLCYGWSQSRADVFDWTLYSGSTPSSYTGPSSDHSGSGKYFYIEASIQSTGDNAKLTFALPRNKSSCCLTFFYHMYGSAMGTLNVFSGNNTIFRKSGNQGNYWKKVTRTVYFSDMVTFEGIRGSSYKSDIAIDDVSIADGSCPGCGGVLNELFGNLQVRRSSYYSSFSLRCNWRIENAGISQAVALVSLPELYLSYYRRFIKIYDHTGNEVFRRRGCNSFSGAQSVEVPFGDGDSITLMVLLSYRYSYARIQYTVLQKALDSAQVLPSWNVTVTYKTSSSLTVRWSNFPLSIPIQQFLVRYKDQNSNFSLIYKVSNWYNSHNSGSILRGYQFYQVNVIAVGVYSGNGTYSSQTTVARTNEGVPSIAPSGLQVSRLQFSELKVQWNPIPQHSVNGRLLGYVVYYQKYPYYWYSTKRVNTSGPDVHMLVLSGLKAAHSYRVWVAGFTRAGTGSQSSSYYITTGKLHYCLILFLSTLLPSQFSEYINITDGNGSLVWYKYGYHSSAPTSYLEVGFGNADNITVQIYLRNSYSRFKLQYGIIKQGLFSAIPLDWNVTIGNTSRTSIRVHWENLAPLIDDTVLYHIANAHDGNLSSATVVPGNSSAANVLGLSTYTEYQVSVMGINRHGQPYNSSSVTVRTEEGVPGRAPNNITFSEIRETQFKVTWNPLPRQFYNGRLLGYRVYFRRSAYYPVPFNSSSFVTSSPNITWALITGLGPAQRYDVSVTAFTSKGEGPRSSLHYVTTACRVVVNQSYGAINVTHSDYTSLYCYWSIGNTGIPQAAGLFLIQEINFGYCSEYFKIFGGNGVLKFHHSGCSSSARGSLVEAPFFASRNITASFNMRRLRSTIKVDYFILDKSVHAAQMRSGWNLTVENTTVSSILIRWTNLTSILNRQVGHYVVFLNRRNNSVSSHQVVDGDRLTSEIKGLTHSTNYTVEVVGIDTMGKPYQTPSEATMTANLTCGIRPSVRTSRIVNGSEAPINSWPWQAMLLSSSGRQFCGGSLIHPQWVLTATHCVRRKSLSDVKVRLGAHYRLWSTIGTEQDFDVLRIILHENYHYPNTYSNDIALLRLSRPAVLGKGVGLVCLSNENFQLPFDNSGKPCWITGWGTIYYAGPRPNALMQVDLPLVSKQRCLNYYPGKIDDSMICIGKVQGGQGACHGDSGGPLVCEFGGKWYLEGAASWTGLPCASPLKPTVYANVRNLKSWIINKMNGYVTPSPPPPGASAHQIGLIIYIKYILNWFMILHPSSFQKGCRHYLQEKITQIHFTYPFFSWTLGLRLVGGSGSWEGRVEVYHNNIWGTVCDDSWGINDARVVCRQLGFPGAVSAPGFARFGAGSGRIWLDDVACVGSESSIVYCRHSGWGIHNCAHSEDASVICSGGMLLLFFFQVALWSFVQRRHIGVQFWYTNMAAGDRQNHLEFTFSIKKKALSFHSGVSIPPTTSVPWTTWSPWTSPSAQPSCNFDYGLCYGWSQSLSDVFDWTRRRGSTSSSNTGPSSDHTTGNGYYMYIETSSPRRQGDKAKLQMSVSGNGAAACLVFYYHMYGGTMGTLNVYSGNELVFSVSGNQGNYWIRARKTIYLRNNVIFEGIAGSSFTGDIAIDDVAITNASCNNHTAGASCNFDNGLCYGWGQSSSDIFDWTRQRGSTLSLNTGPSSDHTTGNGYYMYIETSLPRRQGDNAKLQVSVPGNGAAACLDFYYHMHGDTIGTLNVYSGNELVFNVSGNQSNSWIRARETIYLRHVVSLIKLEYYLFHDHAVTIEGIVGSSFTGDIAIDDVLITSGSCFSPSVLPTNQSIGADATLPPSTYSAGNQNTSTTPSADGSTLKPSTPSNEMRRESVMLKVNDMDIEKWDQNMERSFKNKLAAAAREYCAKAQCYPEQSRRRRSSVNVTFTADMVHILPGYPKRSDDPPEVVLLAFYLSLPQGISESSIVPETVLHKIVMGHKDNIETSIGGKISSVDPFPSGTEQQKDEESDKGNDGKSKTTNVIIGASVGGGLLLIIIAAVLIGCKKTDRYF</sequence>
<dbReference type="InterPro" id="IPR051560">
    <property type="entry name" value="MAM_domain-containing"/>
</dbReference>
<feature type="disulfide bond" evidence="3">
    <location>
        <begin position="30"/>
        <end position="94"/>
    </location>
</feature>
<feature type="compositionally biased region" description="Basic and acidic residues" evidence="5">
    <location>
        <begin position="3086"/>
        <end position="3100"/>
    </location>
</feature>
<evidence type="ECO:0000313" key="11">
    <source>
        <dbReference type="EMBL" id="CAH3169776.1"/>
    </source>
</evidence>
<feature type="disulfide bond" evidence="3">
    <location>
        <begin position="74"/>
        <end position="84"/>
    </location>
</feature>
<evidence type="ECO:0000256" key="2">
    <source>
        <dbReference type="ARBA" id="ARBA00023180"/>
    </source>
</evidence>
<name>A0ABN8QUJ6_9CNID</name>
<dbReference type="PRINTS" id="PR00258">
    <property type="entry name" value="SPERACTRCPTR"/>
</dbReference>
<evidence type="ECO:0000256" key="6">
    <source>
        <dbReference type="SAM" id="Phobius"/>
    </source>
</evidence>
<feature type="non-terminal residue" evidence="11">
    <location>
        <position position="1"/>
    </location>
</feature>
<accession>A0ABN8QUJ6</accession>
<feature type="compositionally biased region" description="Polar residues" evidence="5">
    <location>
        <begin position="2921"/>
        <end position="2950"/>
    </location>
</feature>
<dbReference type="InterPro" id="IPR001254">
    <property type="entry name" value="Trypsin_dom"/>
</dbReference>
<feature type="domain" description="Fibronectin type-III" evidence="10">
    <location>
        <begin position="614"/>
        <end position="708"/>
    </location>
</feature>
<feature type="disulfide bond" evidence="3">
    <location>
        <begin position="311"/>
        <end position="375"/>
    </location>
</feature>
<feature type="domain" description="SRCR" evidence="9">
    <location>
        <begin position="286"/>
        <end position="386"/>
    </location>
</feature>
<comment type="caution">
    <text evidence="11">The sequence shown here is derived from an EMBL/GenBank/DDBJ whole genome shotgun (WGS) entry which is preliminary data.</text>
</comment>
<dbReference type="Gene3D" id="2.40.10.10">
    <property type="entry name" value="Trypsin-like serine proteases"/>
    <property type="match status" value="2"/>
</dbReference>
<dbReference type="SUPFAM" id="SSF49265">
    <property type="entry name" value="Fibronectin type III"/>
    <property type="match status" value="4"/>
</dbReference>
<feature type="domain" description="MAM" evidence="7">
    <location>
        <begin position="973"/>
        <end position="1124"/>
    </location>
</feature>
<evidence type="ECO:0008006" key="13">
    <source>
        <dbReference type="Google" id="ProtNLM"/>
    </source>
</evidence>
<keyword evidence="6" id="KW-1133">Transmembrane helix</keyword>
<evidence type="ECO:0000313" key="12">
    <source>
        <dbReference type="Proteomes" id="UP001159405"/>
    </source>
</evidence>
<evidence type="ECO:0000256" key="3">
    <source>
        <dbReference type="PROSITE-ProRule" id="PRU00196"/>
    </source>
</evidence>
<feature type="disulfide bond" evidence="3">
    <location>
        <begin position="426"/>
        <end position="487"/>
    </location>
</feature>
<dbReference type="SUPFAM" id="SSF56487">
    <property type="entry name" value="SRCR-like"/>
    <property type="match status" value="4"/>
</dbReference>
<feature type="domain" description="Fibronectin type-III" evidence="10">
    <location>
        <begin position="1678"/>
        <end position="1769"/>
    </location>
</feature>
<feature type="compositionally biased region" description="Low complexity" evidence="5">
    <location>
        <begin position="148"/>
        <end position="159"/>
    </location>
</feature>
<dbReference type="PRINTS" id="PR00722">
    <property type="entry name" value="CHYMOTRYPSIN"/>
</dbReference>
<protein>
    <recommendedName>
        <fullName evidence="13">Deleted in malignant brain tumors 1 protein</fullName>
    </recommendedName>
</protein>
<keyword evidence="6" id="KW-0472">Membrane</keyword>
<feature type="domain" description="SRCR" evidence="9">
    <location>
        <begin position="2400"/>
        <end position="2500"/>
    </location>
</feature>
<dbReference type="SUPFAM" id="SSF49899">
    <property type="entry name" value="Concanavalin A-like lectins/glucanases"/>
    <property type="match status" value="5"/>
</dbReference>
<evidence type="ECO:0000256" key="5">
    <source>
        <dbReference type="SAM" id="MobiDB-lite"/>
    </source>
</evidence>
<dbReference type="PROSITE" id="PS00420">
    <property type="entry name" value="SRCR_1"/>
    <property type="match status" value="4"/>
</dbReference>
<feature type="domain" description="Fibronectin type-III" evidence="10">
    <location>
        <begin position="1397"/>
        <end position="1491"/>
    </location>
</feature>
<dbReference type="SUPFAM" id="SSF50494">
    <property type="entry name" value="Trypsin-like serine proteases"/>
    <property type="match status" value="2"/>
</dbReference>
<dbReference type="Proteomes" id="UP001159405">
    <property type="component" value="Unassembled WGS sequence"/>
</dbReference>
<dbReference type="PROSITE" id="PS50060">
    <property type="entry name" value="MAM_2"/>
    <property type="match status" value="5"/>
</dbReference>
<feature type="region of interest" description="Disordered" evidence="5">
    <location>
        <begin position="3070"/>
        <end position="3101"/>
    </location>
</feature>
<keyword evidence="2" id="KW-0325">Glycoprotein</keyword>
<dbReference type="InterPro" id="IPR013320">
    <property type="entry name" value="ConA-like_dom_sf"/>
</dbReference>
<gene>
    <name evidence="11" type="ORF">PLOB_00010356</name>
</gene>
<dbReference type="InterPro" id="IPR001314">
    <property type="entry name" value="Peptidase_S1A"/>
</dbReference>
<organism evidence="11 12">
    <name type="scientific">Porites lobata</name>
    <dbReference type="NCBI Taxonomy" id="104759"/>
    <lineage>
        <taxon>Eukaryota</taxon>
        <taxon>Metazoa</taxon>
        <taxon>Cnidaria</taxon>
        <taxon>Anthozoa</taxon>
        <taxon>Hexacorallia</taxon>
        <taxon>Scleractinia</taxon>
        <taxon>Fungiina</taxon>
        <taxon>Poritidae</taxon>
        <taxon>Porites</taxon>
    </lineage>
</organism>
<dbReference type="InterPro" id="IPR003961">
    <property type="entry name" value="FN3_dom"/>
</dbReference>
<feature type="disulfide bond" evidence="3">
    <location>
        <begin position="2438"/>
        <end position="2499"/>
    </location>
</feature>
<feature type="domain" description="Fibronectin type-III" evidence="10">
    <location>
        <begin position="1774"/>
        <end position="1873"/>
    </location>
</feature>
<keyword evidence="12" id="KW-1185">Reference proteome</keyword>
<feature type="domain" description="MAM" evidence="7">
    <location>
        <begin position="1124"/>
        <end position="1274"/>
    </location>
</feature>
<dbReference type="InterPro" id="IPR033116">
    <property type="entry name" value="TRYPSIN_SER"/>
</dbReference>
<evidence type="ECO:0000259" key="9">
    <source>
        <dbReference type="PROSITE" id="PS50287"/>
    </source>
</evidence>
<feature type="domain" description="MAM" evidence="7">
    <location>
        <begin position="2737"/>
        <end position="2904"/>
    </location>
</feature>
<dbReference type="Pfam" id="PF00041">
    <property type="entry name" value="fn3"/>
    <property type="match status" value="3"/>
</dbReference>
<evidence type="ECO:0000259" key="10">
    <source>
        <dbReference type="PROSITE" id="PS50853"/>
    </source>
</evidence>
<dbReference type="InterPro" id="IPR043504">
    <property type="entry name" value="Peptidase_S1_PA_chymotrypsin"/>
</dbReference>
<feature type="domain" description="MAM" evidence="7">
    <location>
        <begin position="2580"/>
        <end position="2732"/>
    </location>
</feature>
<evidence type="ECO:0000256" key="1">
    <source>
        <dbReference type="ARBA" id="ARBA00023157"/>
    </source>
</evidence>
<dbReference type="InterPro" id="IPR000998">
    <property type="entry name" value="MAM_dom"/>
</dbReference>
<proteinExistence type="predicted"/>
<feature type="disulfide bond" evidence="3">
    <location>
        <begin position="2469"/>
        <end position="2479"/>
    </location>
</feature>
<dbReference type="Pfam" id="PF00089">
    <property type="entry name" value="Trypsin"/>
    <property type="match status" value="2"/>
</dbReference>